<protein>
    <submittedName>
        <fullName evidence="1">Uncharacterized protein</fullName>
    </submittedName>
</protein>
<dbReference type="OMA" id="RIEYCRI"/>
<dbReference type="OrthoDB" id="2195971at2759"/>
<sequence length="465" mass="53133">MENENMHRDWISIFNRLLKKPKSSLKEISRILGRSQKFLSILSTGGASTAYASYADSLRESVERILSTLIMYSEDTESHPGIFFILCNYKDAHKCDFHPVIKVFLEGTKSVYLLKIIEKVCSNAHMVRLKKEEEIVLLSELVKCSASADHLIGESAIRSIFGLYKRERGDAVFLAELTKTFQMRYLDLFVSKIFPEIIGNEDTQFVISMIQVLSEIKEIPILIIAHSASRECLLSCPPGLLDRMWARLENEKLPQEYLSGMKMAAKVPELFNINQFLRLLVKYTGMSVLYDQGDVLIQYINTVLISPVSVIIKEKKCINGIIEQTEKTIGNCGGTPISGVCLNTDIMVEFLEKLYRHSDGTRIEYCRILFYTGLESQKAYVLLLLKNKNIRVKWNALRTLTAYALDASEIEIVLDVLKTTENEKMKLWCLKILECNHRKVDASAVVVKDTQYKSEIEEILKRINN</sequence>
<dbReference type="AlphaFoldDB" id="I3EGM9"/>
<keyword evidence="2" id="KW-1185">Reference proteome</keyword>
<evidence type="ECO:0000313" key="2">
    <source>
        <dbReference type="Proteomes" id="UP000002872"/>
    </source>
</evidence>
<accession>I3EGM9</accession>
<name>I3EGM9_NEMP3</name>
<proteinExistence type="predicted"/>
<evidence type="ECO:0000313" key="1">
    <source>
        <dbReference type="EMBL" id="EIJ88376.1"/>
    </source>
</evidence>
<organism evidence="1 2">
    <name type="scientific">Nematocida parisii (strain ERTm3)</name>
    <name type="common">Nematode killer fungus</name>
    <dbReference type="NCBI Taxonomy" id="935791"/>
    <lineage>
        <taxon>Eukaryota</taxon>
        <taxon>Fungi</taxon>
        <taxon>Fungi incertae sedis</taxon>
        <taxon>Microsporidia</taxon>
        <taxon>Nematocida</taxon>
    </lineage>
</organism>
<dbReference type="InParanoid" id="I3EGM9"/>
<gene>
    <name evidence="1" type="ORF">NEQG_01066</name>
</gene>
<reference evidence="1" key="1">
    <citation type="submission" date="2011-01" db="EMBL/GenBank/DDBJ databases">
        <title>The Genome Sequence of Nematocida parisii strain ERTm3.</title>
        <authorList>
            <consortium name="The Broad Institute Genome Sequencing Platform"/>
            <consortium name="The Broad Institute Genome Sequencing Center for Infectious Disease"/>
            <person name="Cuomo C."/>
            <person name="Troemel E."/>
            <person name="Young S.K."/>
            <person name="Zeng Q."/>
            <person name="Gargeya S."/>
            <person name="Fitzgerald M."/>
            <person name="Haas B."/>
            <person name="Abouelleil A."/>
            <person name="Alvarado L."/>
            <person name="Arachchi H.M."/>
            <person name="Berlin A."/>
            <person name="Chapman S.B."/>
            <person name="Gearin G."/>
            <person name="Goldberg J."/>
            <person name="Griggs A."/>
            <person name="Gujja S."/>
            <person name="Hansen M."/>
            <person name="Heiman D."/>
            <person name="Howarth C."/>
            <person name="Larimer J."/>
            <person name="Lui A."/>
            <person name="MacDonald P.J.P."/>
            <person name="McCowen C."/>
            <person name="Montmayeur A."/>
            <person name="Murphy C."/>
            <person name="Neiman D."/>
            <person name="Pearson M."/>
            <person name="Priest M."/>
            <person name="Roberts A."/>
            <person name="Saif S."/>
            <person name="Shea T."/>
            <person name="Sisk P."/>
            <person name="Stolte C."/>
            <person name="Sykes S."/>
            <person name="Wortman J."/>
            <person name="Nusbaum C."/>
            <person name="Birren B."/>
        </authorList>
    </citation>
    <scope>NUCLEOTIDE SEQUENCE</scope>
    <source>
        <strain evidence="1">ERTm3</strain>
    </source>
</reference>
<dbReference type="EMBL" id="GL870878">
    <property type="protein sequence ID" value="EIJ88376.1"/>
    <property type="molecule type" value="Genomic_DNA"/>
</dbReference>
<dbReference type="HOGENOM" id="CLU_588046_0_0_1"/>
<dbReference type="VEuPathDB" id="MicrosporidiaDB:NEQG_01066"/>
<dbReference type="Proteomes" id="UP000002872">
    <property type="component" value="Unassembled WGS sequence"/>
</dbReference>